<dbReference type="GO" id="GO:0005525">
    <property type="term" value="F:GTP binding"/>
    <property type="evidence" value="ECO:0007669"/>
    <property type="project" value="UniProtKB-KW"/>
</dbReference>
<dbReference type="SUPFAM" id="SSF52540">
    <property type="entry name" value="P-loop containing nucleoside triphosphate hydrolases"/>
    <property type="match status" value="1"/>
</dbReference>
<evidence type="ECO:0000313" key="9">
    <source>
        <dbReference type="Proteomes" id="UP000886595"/>
    </source>
</evidence>
<keyword evidence="3" id="KW-0256">Endoplasmic reticulum</keyword>
<evidence type="ECO:0000256" key="5">
    <source>
        <dbReference type="ARBA" id="ARBA00023136"/>
    </source>
</evidence>
<dbReference type="InterPro" id="IPR030386">
    <property type="entry name" value="G_GB1_RHD3_dom"/>
</dbReference>
<keyword evidence="4" id="KW-0342">GTP-binding</keyword>
<evidence type="ECO:0000256" key="6">
    <source>
        <dbReference type="PROSITE-ProRule" id="PRU01052"/>
    </source>
</evidence>
<evidence type="ECO:0000256" key="2">
    <source>
        <dbReference type="ARBA" id="ARBA00022801"/>
    </source>
</evidence>
<dbReference type="PANTHER" id="PTHR45923">
    <property type="entry name" value="PROTEIN SEY1"/>
    <property type="match status" value="1"/>
</dbReference>
<dbReference type="Gene3D" id="3.40.50.300">
    <property type="entry name" value="P-loop containing nucleotide triphosphate hydrolases"/>
    <property type="match status" value="1"/>
</dbReference>
<dbReference type="EMBL" id="JAAMPC010000017">
    <property type="protein sequence ID" value="KAG2246218.1"/>
    <property type="molecule type" value="Genomic_DNA"/>
</dbReference>
<evidence type="ECO:0000313" key="8">
    <source>
        <dbReference type="EMBL" id="KAG2246218.1"/>
    </source>
</evidence>
<dbReference type="Proteomes" id="UP000886595">
    <property type="component" value="Unassembled WGS sequence"/>
</dbReference>
<sequence length="92" mass="10285">MLDAACSTQLIDGDGVFNVSGVDHFFKEVKLEECGLSYAVVSIMGPQSSGKSTLLNHLFGTNFREMDAFRGSYSLIFFNNKNIFILKFYNIN</sequence>
<proteinExistence type="inferred from homology"/>
<dbReference type="InterPro" id="IPR008803">
    <property type="entry name" value="RHD3/Sey1"/>
</dbReference>
<keyword evidence="2" id="KW-0378">Hydrolase</keyword>
<dbReference type="GO" id="GO:0003924">
    <property type="term" value="F:GTPase activity"/>
    <property type="evidence" value="ECO:0007669"/>
    <property type="project" value="TreeGrafter"/>
</dbReference>
<reference evidence="8 9" key="1">
    <citation type="submission" date="2020-02" db="EMBL/GenBank/DDBJ databases">
        <authorList>
            <person name="Ma Q."/>
            <person name="Huang Y."/>
            <person name="Song X."/>
            <person name="Pei D."/>
        </authorList>
    </citation>
    <scope>NUCLEOTIDE SEQUENCE [LARGE SCALE GENOMIC DNA]</scope>
    <source>
        <strain evidence="8">Sxm20200214</strain>
        <tissue evidence="8">Leaf</tissue>
    </source>
</reference>
<keyword evidence="1" id="KW-0547">Nucleotide-binding</keyword>
<accession>A0A8X7P905</accession>
<dbReference type="GO" id="GO:0016320">
    <property type="term" value="P:endoplasmic reticulum membrane fusion"/>
    <property type="evidence" value="ECO:0007669"/>
    <property type="project" value="TreeGrafter"/>
</dbReference>
<dbReference type="AlphaFoldDB" id="A0A8X7P905"/>
<evidence type="ECO:0000256" key="1">
    <source>
        <dbReference type="ARBA" id="ARBA00022741"/>
    </source>
</evidence>
<feature type="domain" description="GB1/RHD3-type G" evidence="7">
    <location>
        <begin position="35"/>
        <end position="92"/>
    </location>
</feature>
<comment type="caution">
    <text evidence="8">The sequence shown here is derived from an EMBL/GenBank/DDBJ whole genome shotgun (WGS) entry which is preliminary data.</text>
</comment>
<keyword evidence="5" id="KW-0472">Membrane</keyword>
<dbReference type="GO" id="GO:0005783">
    <property type="term" value="C:endoplasmic reticulum"/>
    <property type="evidence" value="ECO:0007669"/>
    <property type="project" value="TreeGrafter"/>
</dbReference>
<comment type="similarity">
    <text evidence="6">Belongs to the TRAFAC class dynamin-like GTPase superfamily. GB1/RHD3 GTPase family.</text>
</comment>
<evidence type="ECO:0000256" key="4">
    <source>
        <dbReference type="ARBA" id="ARBA00023134"/>
    </source>
</evidence>
<dbReference type="InterPro" id="IPR027417">
    <property type="entry name" value="P-loop_NTPase"/>
</dbReference>
<keyword evidence="9" id="KW-1185">Reference proteome</keyword>
<dbReference type="PANTHER" id="PTHR45923:SF2">
    <property type="entry name" value="PROTEIN SEY1"/>
    <property type="match status" value="1"/>
</dbReference>
<name>A0A8X7P905_BRACI</name>
<organism evidence="8 9">
    <name type="scientific">Brassica carinata</name>
    <name type="common">Ethiopian mustard</name>
    <name type="synonym">Abyssinian cabbage</name>
    <dbReference type="NCBI Taxonomy" id="52824"/>
    <lineage>
        <taxon>Eukaryota</taxon>
        <taxon>Viridiplantae</taxon>
        <taxon>Streptophyta</taxon>
        <taxon>Embryophyta</taxon>
        <taxon>Tracheophyta</taxon>
        <taxon>Spermatophyta</taxon>
        <taxon>Magnoliopsida</taxon>
        <taxon>eudicotyledons</taxon>
        <taxon>Gunneridae</taxon>
        <taxon>Pentapetalae</taxon>
        <taxon>rosids</taxon>
        <taxon>malvids</taxon>
        <taxon>Brassicales</taxon>
        <taxon>Brassicaceae</taxon>
        <taxon>Brassiceae</taxon>
        <taxon>Brassica</taxon>
    </lineage>
</organism>
<evidence type="ECO:0000259" key="7">
    <source>
        <dbReference type="PROSITE" id="PS51715"/>
    </source>
</evidence>
<protein>
    <recommendedName>
        <fullName evidence="7">GB1/RHD3-type G domain-containing protein</fullName>
    </recommendedName>
</protein>
<dbReference type="OrthoDB" id="1597724at2759"/>
<dbReference type="PROSITE" id="PS51715">
    <property type="entry name" value="G_GB1_RHD3"/>
    <property type="match status" value="1"/>
</dbReference>
<evidence type="ECO:0000256" key="3">
    <source>
        <dbReference type="ARBA" id="ARBA00022824"/>
    </source>
</evidence>
<gene>
    <name evidence="8" type="ORF">Bca52824_085846</name>
</gene>